<protein>
    <recommendedName>
        <fullName evidence="3">N-acetyltransferase domain-containing protein</fullName>
    </recommendedName>
</protein>
<dbReference type="OrthoDB" id="1953933at2"/>
<organism evidence="1 2">
    <name type="scientific">Tepidibacter thalassicus DSM 15285</name>
    <dbReference type="NCBI Taxonomy" id="1123350"/>
    <lineage>
        <taxon>Bacteria</taxon>
        <taxon>Bacillati</taxon>
        <taxon>Bacillota</taxon>
        <taxon>Clostridia</taxon>
        <taxon>Peptostreptococcales</taxon>
        <taxon>Peptostreptococcaceae</taxon>
        <taxon>Tepidibacter</taxon>
    </lineage>
</organism>
<dbReference type="EMBL" id="FQXH01000034">
    <property type="protein sequence ID" value="SHH50187.1"/>
    <property type="molecule type" value="Genomic_DNA"/>
</dbReference>
<gene>
    <name evidence="1" type="ORF">SAMN02744040_02177</name>
</gene>
<name>A0A1M5THF6_9FIRM</name>
<dbReference type="Proteomes" id="UP000242520">
    <property type="component" value="Unassembled WGS sequence"/>
</dbReference>
<sequence>MITICKIKDRDLEKFENILKEKNINTITKDNFLVVYEENDILGFGGYELLDNIAVLKIIDIFDKGMDSILRDGLIKSLLNLADINGIRIFMVKKDENVSFYKNIGFKDLKNRDFILNLDVNEDEYLYINILEFFTNPCRGNKKV</sequence>
<accession>A0A1M5THF6</accession>
<evidence type="ECO:0000313" key="1">
    <source>
        <dbReference type="EMBL" id="SHH50187.1"/>
    </source>
</evidence>
<dbReference type="STRING" id="1123350.SAMN02744040_02177"/>
<keyword evidence="2" id="KW-1185">Reference proteome</keyword>
<evidence type="ECO:0000313" key="2">
    <source>
        <dbReference type="Proteomes" id="UP000242520"/>
    </source>
</evidence>
<dbReference type="RefSeq" id="WP_072726338.1">
    <property type="nucleotide sequence ID" value="NZ_FQXH01000034.1"/>
</dbReference>
<reference evidence="2" key="1">
    <citation type="submission" date="2016-11" db="EMBL/GenBank/DDBJ databases">
        <authorList>
            <person name="Varghese N."/>
            <person name="Submissions S."/>
        </authorList>
    </citation>
    <scope>NUCLEOTIDE SEQUENCE [LARGE SCALE GENOMIC DNA]</scope>
    <source>
        <strain evidence="2">DSM 15285</strain>
    </source>
</reference>
<proteinExistence type="predicted"/>
<dbReference type="AlphaFoldDB" id="A0A1M5THF6"/>
<evidence type="ECO:0008006" key="3">
    <source>
        <dbReference type="Google" id="ProtNLM"/>
    </source>
</evidence>